<dbReference type="AlphaFoldDB" id="A0AAW1LQP2"/>
<gene>
    <name evidence="1" type="ORF">QE152_g11262</name>
</gene>
<organism evidence="1 2">
    <name type="scientific">Popillia japonica</name>
    <name type="common">Japanese beetle</name>
    <dbReference type="NCBI Taxonomy" id="7064"/>
    <lineage>
        <taxon>Eukaryota</taxon>
        <taxon>Metazoa</taxon>
        <taxon>Ecdysozoa</taxon>
        <taxon>Arthropoda</taxon>
        <taxon>Hexapoda</taxon>
        <taxon>Insecta</taxon>
        <taxon>Pterygota</taxon>
        <taxon>Neoptera</taxon>
        <taxon>Endopterygota</taxon>
        <taxon>Coleoptera</taxon>
        <taxon>Polyphaga</taxon>
        <taxon>Scarabaeiformia</taxon>
        <taxon>Scarabaeidae</taxon>
        <taxon>Rutelinae</taxon>
        <taxon>Popillia</taxon>
    </lineage>
</organism>
<evidence type="ECO:0000313" key="2">
    <source>
        <dbReference type="Proteomes" id="UP001458880"/>
    </source>
</evidence>
<accession>A0AAW1LQP2</accession>
<keyword evidence="2" id="KW-1185">Reference proteome</keyword>
<sequence length="89" mass="9943">MHKQKRRFPAISVGLYIKRTALTAVLHNLAVDEALEVPEPELEKLAMGANQMLEANLEKDATTPEKTSVKHLIKSHSIKKAIAEIWAKT</sequence>
<dbReference type="EMBL" id="JASPKY010000108">
    <property type="protein sequence ID" value="KAK9736809.1"/>
    <property type="molecule type" value="Genomic_DNA"/>
</dbReference>
<evidence type="ECO:0000313" key="1">
    <source>
        <dbReference type="EMBL" id="KAK9736809.1"/>
    </source>
</evidence>
<dbReference type="Proteomes" id="UP001458880">
    <property type="component" value="Unassembled WGS sequence"/>
</dbReference>
<proteinExistence type="predicted"/>
<comment type="caution">
    <text evidence="1">The sequence shown here is derived from an EMBL/GenBank/DDBJ whole genome shotgun (WGS) entry which is preliminary data.</text>
</comment>
<reference evidence="1 2" key="1">
    <citation type="journal article" date="2024" name="BMC Genomics">
        <title>De novo assembly and annotation of Popillia japonica's genome with initial clues to its potential as an invasive pest.</title>
        <authorList>
            <person name="Cucini C."/>
            <person name="Boschi S."/>
            <person name="Funari R."/>
            <person name="Cardaioli E."/>
            <person name="Iannotti N."/>
            <person name="Marturano G."/>
            <person name="Paoli F."/>
            <person name="Bruttini M."/>
            <person name="Carapelli A."/>
            <person name="Frati F."/>
            <person name="Nardi F."/>
        </authorList>
    </citation>
    <scope>NUCLEOTIDE SEQUENCE [LARGE SCALE GENOMIC DNA]</scope>
    <source>
        <strain evidence="1">DMR45628</strain>
    </source>
</reference>
<protein>
    <submittedName>
        <fullName evidence="1">Uncharacterized protein</fullName>
    </submittedName>
</protein>
<name>A0AAW1LQP2_POPJA</name>